<organism evidence="2 3">
    <name type="scientific">Thiomicrorhabdus marina</name>
    <dbReference type="NCBI Taxonomy" id="2818442"/>
    <lineage>
        <taxon>Bacteria</taxon>
        <taxon>Pseudomonadati</taxon>
        <taxon>Pseudomonadota</taxon>
        <taxon>Gammaproteobacteria</taxon>
        <taxon>Thiotrichales</taxon>
        <taxon>Piscirickettsiaceae</taxon>
        <taxon>Thiomicrorhabdus</taxon>
    </lineage>
</organism>
<accession>A0ABS3Q7W1</accession>
<evidence type="ECO:0008006" key="4">
    <source>
        <dbReference type="Google" id="ProtNLM"/>
    </source>
</evidence>
<evidence type="ECO:0000256" key="1">
    <source>
        <dbReference type="SAM" id="SignalP"/>
    </source>
</evidence>
<dbReference type="EMBL" id="JAGETV010000020">
    <property type="protein sequence ID" value="MBO1927910.1"/>
    <property type="molecule type" value="Genomic_DNA"/>
</dbReference>
<proteinExistence type="predicted"/>
<reference evidence="2 3" key="1">
    <citation type="submission" date="2021-03" db="EMBL/GenBank/DDBJ databases">
        <title>Thiomicrorhabdus sp.nov.,novel sulfur-oxidizing bacteria isolated from coastal sediment.</title>
        <authorList>
            <person name="Liu X."/>
        </authorList>
    </citation>
    <scope>NUCLEOTIDE SEQUENCE [LARGE SCALE GENOMIC DNA]</scope>
    <source>
        <strain evidence="2 3">6S2-11</strain>
    </source>
</reference>
<sequence>MNFLKQGMLAVVLTLGSFAAQAQTLGTVSLNDQFEQPIAFGSETKWVLLSSEKDAGKLVKETLNTLELTDLAAQGGIYIADVSAMPGLITKLFAIPKMKDYAFKMAVVNDEEMLKDWPKQEDKVTAMQLDNLEVKSVEYFDSAEALQAWIKAQM</sequence>
<name>A0ABS3Q7W1_9GAMM</name>
<dbReference type="RefSeq" id="WP_208150524.1">
    <property type="nucleotide sequence ID" value="NZ_JAGETV010000020.1"/>
</dbReference>
<keyword evidence="3" id="KW-1185">Reference proteome</keyword>
<gene>
    <name evidence="2" type="ORF">J3998_10010</name>
</gene>
<comment type="caution">
    <text evidence="2">The sequence shown here is derived from an EMBL/GenBank/DDBJ whole genome shotgun (WGS) entry which is preliminary data.</text>
</comment>
<evidence type="ECO:0000313" key="3">
    <source>
        <dbReference type="Proteomes" id="UP000664835"/>
    </source>
</evidence>
<dbReference type="Proteomes" id="UP000664835">
    <property type="component" value="Unassembled WGS sequence"/>
</dbReference>
<feature type="signal peptide" evidence="1">
    <location>
        <begin position="1"/>
        <end position="22"/>
    </location>
</feature>
<feature type="chain" id="PRO_5046188655" description="DUF302 domain-containing protein" evidence="1">
    <location>
        <begin position="23"/>
        <end position="154"/>
    </location>
</feature>
<keyword evidence="1" id="KW-0732">Signal</keyword>
<protein>
    <recommendedName>
        <fullName evidence="4">DUF302 domain-containing protein</fullName>
    </recommendedName>
</protein>
<evidence type="ECO:0000313" key="2">
    <source>
        <dbReference type="EMBL" id="MBO1927910.1"/>
    </source>
</evidence>